<accession>A0A1B7P8M1</accession>
<dbReference type="GO" id="GO:0005739">
    <property type="term" value="C:mitochondrion"/>
    <property type="evidence" value="ECO:0007669"/>
    <property type="project" value="TreeGrafter"/>
</dbReference>
<dbReference type="InterPro" id="IPR019190">
    <property type="entry name" value="EXOV"/>
</dbReference>
<evidence type="ECO:0000313" key="9">
    <source>
        <dbReference type="Proteomes" id="UP000091918"/>
    </source>
</evidence>
<protein>
    <recommendedName>
        <fullName evidence="10">Exonuclease V</fullName>
    </recommendedName>
</protein>
<dbReference type="EMBL" id="LGUA01000012">
    <property type="protein sequence ID" value="OAX85376.1"/>
    <property type="molecule type" value="Genomic_DNA"/>
</dbReference>
<keyword evidence="4" id="KW-0411">Iron-sulfur</keyword>
<dbReference type="PANTHER" id="PTHR14464:SF4">
    <property type="entry name" value="EXONUCLEASE V"/>
    <property type="match status" value="1"/>
</dbReference>
<evidence type="ECO:0000256" key="4">
    <source>
        <dbReference type="ARBA" id="ARBA00022485"/>
    </source>
</evidence>
<dbReference type="GO" id="GO:0005634">
    <property type="term" value="C:nucleus"/>
    <property type="evidence" value="ECO:0007669"/>
    <property type="project" value="TreeGrafter"/>
</dbReference>
<comment type="caution">
    <text evidence="8">The sequence shown here is derived from an EMBL/GenBank/DDBJ whole genome shotgun (WGS) entry which is preliminary data.</text>
</comment>
<comment type="similarity">
    <text evidence="2">Belongs to the EXO5 family.</text>
</comment>
<keyword evidence="6" id="KW-0269">Exonuclease</keyword>
<comment type="cofactor">
    <cofactor evidence="1">
        <name>[4Fe-4S] cluster</name>
        <dbReference type="ChEBI" id="CHEBI:49883"/>
    </cofactor>
</comment>
<evidence type="ECO:0000256" key="6">
    <source>
        <dbReference type="ARBA" id="ARBA00022839"/>
    </source>
</evidence>
<dbReference type="Pfam" id="PF09810">
    <property type="entry name" value="Exo5"/>
    <property type="match status" value="1"/>
</dbReference>
<evidence type="ECO:0000256" key="3">
    <source>
        <dbReference type="ARBA" id="ARBA00011245"/>
    </source>
</evidence>
<evidence type="ECO:0000256" key="1">
    <source>
        <dbReference type="ARBA" id="ARBA00001966"/>
    </source>
</evidence>
<sequence length="240" mass="27121">MLNAHRYKKTCIGIPKANDPLPHLGQKQEQLFDASQDLDADYDLSSSDVKDGGGDFPSSSQDSMTILLDHNCLSRLWKLMKSQHRLTFLPPNANITSIRSQPQDDLQQDVPPLTTLLSPVLTATYITPPSNPNESMQYLGSRSFLFNPSSLYGYLADEMRWWRGHRQARGVPVFEAWKCTICEFREECTWRRDMEGKMAFNKRRKMGGELIGEPGEVDGEEEGHSNGNGEIEDVARQSVV</sequence>
<keyword evidence="6" id="KW-0378">Hydrolase</keyword>
<comment type="subunit">
    <text evidence="3">Monomer.</text>
</comment>
<name>A0A1B7P8M1_9EURO</name>
<dbReference type="GO" id="GO:0051539">
    <property type="term" value="F:4 iron, 4 sulfur cluster binding"/>
    <property type="evidence" value="ECO:0007669"/>
    <property type="project" value="UniProtKB-KW"/>
</dbReference>
<keyword evidence="4" id="KW-0479">Metal-binding</keyword>
<feature type="region of interest" description="Disordered" evidence="7">
    <location>
        <begin position="209"/>
        <end position="240"/>
    </location>
</feature>
<gene>
    <name evidence="8" type="ORF">ACJ72_00265</name>
</gene>
<evidence type="ECO:0000313" key="8">
    <source>
        <dbReference type="EMBL" id="OAX85376.1"/>
    </source>
</evidence>
<dbReference type="GO" id="GO:0036297">
    <property type="term" value="P:interstrand cross-link repair"/>
    <property type="evidence" value="ECO:0007669"/>
    <property type="project" value="TreeGrafter"/>
</dbReference>
<keyword evidence="9" id="KW-1185">Reference proteome</keyword>
<keyword evidence="4" id="KW-0004">4Fe-4S</keyword>
<evidence type="ECO:0000256" key="7">
    <source>
        <dbReference type="SAM" id="MobiDB-lite"/>
    </source>
</evidence>
<reference evidence="8 9" key="1">
    <citation type="submission" date="2015-07" db="EMBL/GenBank/DDBJ databases">
        <title>Emmonsia species relationships and genome sequence.</title>
        <authorList>
            <person name="Cuomo C.A."/>
            <person name="Schwartz I.S."/>
            <person name="Kenyon C."/>
            <person name="de Hoog G.S."/>
            <person name="Govender N.P."/>
            <person name="Botha A."/>
            <person name="Moreno L."/>
            <person name="de Vries M."/>
            <person name="Munoz J.F."/>
            <person name="Stielow J.B."/>
        </authorList>
    </citation>
    <scope>NUCLEOTIDE SEQUENCE [LARGE SCALE GENOMIC DNA]</scope>
    <source>
        <strain evidence="8 9">CBS 136260</strain>
    </source>
</reference>
<keyword evidence="4" id="KW-0408">Iron</keyword>
<evidence type="ECO:0000256" key="2">
    <source>
        <dbReference type="ARBA" id="ARBA00009797"/>
    </source>
</evidence>
<dbReference type="PANTHER" id="PTHR14464">
    <property type="entry name" value="EXONUCLEASE V"/>
    <property type="match status" value="1"/>
</dbReference>
<evidence type="ECO:0000256" key="5">
    <source>
        <dbReference type="ARBA" id="ARBA00022722"/>
    </source>
</evidence>
<keyword evidence="5" id="KW-0540">Nuclease</keyword>
<dbReference type="Proteomes" id="UP000091918">
    <property type="component" value="Unassembled WGS sequence"/>
</dbReference>
<evidence type="ECO:0008006" key="10">
    <source>
        <dbReference type="Google" id="ProtNLM"/>
    </source>
</evidence>
<dbReference type="AlphaFoldDB" id="A0A1B7P8M1"/>
<dbReference type="GO" id="GO:0045145">
    <property type="term" value="F:single-stranded DNA 5'-3' DNA exonuclease activity"/>
    <property type="evidence" value="ECO:0007669"/>
    <property type="project" value="InterPro"/>
</dbReference>
<organism evidence="8 9">
    <name type="scientific">Emergomyces africanus</name>
    <dbReference type="NCBI Taxonomy" id="1955775"/>
    <lineage>
        <taxon>Eukaryota</taxon>
        <taxon>Fungi</taxon>
        <taxon>Dikarya</taxon>
        <taxon>Ascomycota</taxon>
        <taxon>Pezizomycotina</taxon>
        <taxon>Eurotiomycetes</taxon>
        <taxon>Eurotiomycetidae</taxon>
        <taxon>Onygenales</taxon>
        <taxon>Ajellomycetaceae</taxon>
        <taxon>Emergomyces</taxon>
    </lineage>
</organism>
<dbReference type="OrthoDB" id="354769at2759"/>
<proteinExistence type="inferred from homology"/>